<sequence length="358" mass="36897">MFFTVVGVVLVVAVAAAGTAFALSRDDDESSTTYCAVMPDSIGLYKGNPVTQMGYRIGKVESIESVGTAVRVEFSALTSRPLPADVAAVTRSKSVLADRSLELIGNYSSGPRLKPGVCVTKAYTPKSISEITGSAGDLIDQIAPNGDTEALQGALMGLSDAIDGTGTDIASVLTTAGRAAQSPDQAVSDLGTIINSIAPLSVSAVQHWPQIESISLKLADSLESAGTVLWPGAKNIVAGITPVLQLLTDLQNRYSDDLWPALDRVADGLHIASLHVGEIEKAIQVLPGLADKVSVAWRQNRGGAQVTVRGATALVRTPSAAALCKEIGSYTSCVPASGDPRAARIGVDGLFSLAGAGR</sequence>
<evidence type="ECO:0000259" key="2">
    <source>
        <dbReference type="Pfam" id="PF02470"/>
    </source>
</evidence>
<dbReference type="PANTHER" id="PTHR33371:SF4">
    <property type="entry name" value="INTERMEMBRANE PHOSPHOLIPID TRANSPORT SYSTEM BINDING PROTEIN MLAD"/>
    <property type="match status" value="1"/>
</dbReference>
<protein>
    <submittedName>
        <fullName evidence="3">MlaD family protein</fullName>
    </submittedName>
</protein>
<organism evidence="3 4">
    <name type="scientific">Gordonia hydrophobica</name>
    <dbReference type="NCBI Taxonomy" id="40516"/>
    <lineage>
        <taxon>Bacteria</taxon>
        <taxon>Bacillati</taxon>
        <taxon>Actinomycetota</taxon>
        <taxon>Actinomycetes</taxon>
        <taxon>Mycobacteriales</taxon>
        <taxon>Gordoniaceae</taxon>
        <taxon>Gordonia</taxon>
    </lineage>
</organism>
<accession>A0ABZ2TZB7</accession>
<keyword evidence="1" id="KW-0732">Signal</keyword>
<reference evidence="3 4" key="1">
    <citation type="journal article" date="2023" name="Virus Evol.">
        <title>Computational host range prediction-The good, the bad, and the ugly.</title>
        <authorList>
            <person name="Howell A.A."/>
            <person name="Versoza C.J."/>
            <person name="Pfeifer S.P."/>
        </authorList>
    </citation>
    <scope>NUCLEOTIDE SEQUENCE [LARGE SCALE GENOMIC DNA]</scope>
    <source>
        <strain evidence="3 4">1610/1b</strain>
    </source>
</reference>
<feature type="domain" description="Mce/MlaD" evidence="2">
    <location>
        <begin position="32"/>
        <end position="104"/>
    </location>
</feature>
<dbReference type="InterPro" id="IPR003399">
    <property type="entry name" value="Mce/MlaD"/>
</dbReference>
<evidence type="ECO:0000313" key="3">
    <source>
        <dbReference type="EMBL" id="WYY06799.1"/>
    </source>
</evidence>
<dbReference type="PANTHER" id="PTHR33371">
    <property type="entry name" value="INTERMEMBRANE PHOSPHOLIPID TRANSPORT SYSTEM BINDING PROTEIN MLAD-RELATED"/>
    <property type="match status" value="1"/>
</dbReference>
<dbReference type="Proteomes" id="UP001479933">
    <property type="component" value="Chromosome"/>
</dbReference>
<dbReference type="RefSeq" id="WP_066170486.1">
    <property type="nucleotide sequence ID" value="NZ_CP136137.1"/>
</dbReference>
<dbReference type="EMBL" id="CP136137">
    <property type="protein sequence ID" value="WYY06799.1"/>
    <property type="molecule type" value="Genomic_DNA"/>
</dbReference>
<gene>
    <name evidence="3" type="ORF">RVF87_17345</name>
</gene>
<name>A0ABZ2TZB7_9ACTN</name>
<dbReference type="Pfam" id="PF02470">
    <property type="entry name" value="MlaD"/>
    <property type="match status" value="1"/>
</dbReference>
<dbReference type="InterPro" id="IPR052336">
    <property type="entry name" value="MlaD_Phospholipid_Transporter"/>
</dbReference>
<proteinExistence type="predicted"/>
<keyword evidence="4" id="KW-1185">Reference proteome</keyword>
<evidence type="ECO:0000313" key="4">
    <source>
        <dbReference type="Proteomes" id="UP001479933"/>
    </source>
</evidence>
<feature type="signal peptide" evidence="1">
    <location>
        <begin position="1"/>
        <end position="22"/>
    </location>
</feature>
<feature type="chain" id="PRO_5045781693" evidence="1">
    <location>
        <begin position="23"/>
        <end position="358"/>
    </location>
</feature>
<evidence type="ECO:0000256" key="1">
    <source>
        <dbReference type="SAM" id="SignalP"/>
    </source>
</evidence>